<dbReference type="AlphaFoldDB" id="A0A3A6TSE9"/>
<keyword evidence="5" id="KW-1185">Reference proteome</keyword>
<evidence type="ECO:0000256" key="2">
    <source>
        <dbReference type="ARBA" id="ARBA00012528"/>
    </source>
</evidence>
<comment type="caution">
    <text evidence="4">The sequence shown here is derived from an EMBL/GenBank/DDBJ whole genome shotgun (WGS) entry which is preliminary data.</text>
</comment>
<gene>
    <name evidence="4" type="ORF">D5R81_02235</name>
</gene>
<dbReference type="Proteomes" id="UP000273022">
    <property type="component" value="Unassembled WGS sequence"/>
</dbReference>
<dbReference type="OrthoDB" id="9812260at2"/>
<evidence type="ECO:0000313" key="5">
    <source>
        <dbReference type="Proteomes" id="UP000273022"/>
    </source>
</evidence>
<dbReference type="InterPro" id="IPR029787">
    <property type="entry name" value="Nucleotide_cyclase"/>
</dbReference>
<evidence type="ECO:0000256" key="1">
    <source>
        <dbReference type="ARBA" id="ARBA00001946"/>
    </source>
</evidence>
<dbReference type="EC" id="2.7.7.65" evidence="2"/>
<dbReference type="InterPro" id="IPR050469">
    <property type="entry name" value="Diguanylate_Cyclase"/>
</dbReference>
<dbReference type="InterPro" id="IPR000160">
    <property type="entry name" value="GGDEF_dom"/>
</dbReference>
<dbReference type="SMART" id="SM00267">
    <property type="entry name" value="GGDEF"/>
    <property type="match status" value="1"/>
</dbReference>
<feature type="domain" description="GGDEF" evidence="3">
    <location>
        <begin position="165"/>
        <end position="291"/>
    </location>
</feature>
<evidence type="ECO:0000259" key="3">
    <source>
        <dbReference type="PROSITE" id="PS50887"/>
    </source>
</evidence>
<proteinExistence type="predicted"/>
<dbReference type="PANTHER" id="PTHR45138:SF6">
    <property type="entry name" value="DIGUANYLATE CYCLASE DGCN"/>
    <property type="match status" value="1"/>
</dbReference>
<organism evidence="4 5">
    <name type="scientific">Parashewanella spongiae</name>
    <dbReference type="NCBI Taxonomy" id="342950"/>
    <lineage>
        <taxon>Bacteria</taxon>
        <taxon>Pseudomonadati</taxon>
        <taxon>Pseudomonadota</taxon>
        <taxon>Gammaproteobacteria</taxon>
        <taxon>Alteromonadales</taxon>
        <taxon>Shewanellaceae</taxon>
        <taxon>Parashewanella</taxon>
    </lineage>
</organism>
<dbReference type="PROSITE" id="PS50887">
    <property type="entry name" value="GGDEF"/>
    <property type="match status" value="1"/>
</dbReference>
<name>A0A3A6TSE9_9GAMM</name>
<dbReference type="RefSeq" id="WP_121852030.1">
    <property type="nucleotide sequence ID" value="NZ_CP037952.1"/>
</dbReference>
<comment type="cofactor">
    <cofactor evidence="1">
        <name>Mg(2+)</name>
        <dbReference type="ChEBI" id="CHEBI:18420"/>
    </cofactor>
</comment>
<dbReference type="SUPFAM" id="SSF55073">
    <property type="entry name" value="Nucleotide cyclase"/>
    <property type="match status" value="1"/>
</dbReference>
<dbReference type="GO" id="GO:0043709">
    <property type="term" value="P:cell adhesion involved in single-species biofilm formation"/>
    <property type="evidence" value="ECO:0007669"/>
    <property type="project" value="TreeGrafter"/>
</dbReference>
<dbReference type="GO" id="GO:0005886">
    <property type="term" value="C:plasma membrane"/>
    <property type="evidence" value="ECO:0007669"/>
    <property type="project" value="TreeGrafter"/>
</dbReference>
<protein>
    <recommendedName>
        <fullName evidence="2">diguanylate cyclase</fullName>
        <ecNumber evidence="2">2.7.7.65</ecNumber>
    </recommendedName>
</protein>
<dbReference type="GO" id="GO:1902201">
    <property type="term" value="P:negative regulation of bacterial-type flagellum-dependent cell motility"/>
    <property type="evidence" value="ECO:0007669"/>
    <property type="project" value="TreeGrafter"/>
</dbReference>
<sequence>MDFGLAVGYQSDSFTLTSQPHGRSTLSTDLIHIIQSLHSSLEPRTVFANYGKILGQHLPIIGVQLQLANHHFIWGIGQGKGFKCFLPLNQQSSEIHYRLSDNLSPQQLSLLKQIEELLPQALENAMNFADMSKKAMFDALTSLGNRRYYQQMLESAIARFQRANEDISLLILDLDNFKSLNDRFGHQLGDTILSEFGALLTKTTRNADQAFRIGGDEFVVIVHGDSIAAEKLSQRIIMEINDSPLLQQFDAQSSIGIAQLTTKQTSKQLYEMADKALYSAKLSGKNNFKVA</sequence>
<dbReference type="InterPro" id="IPR043128">
    <property type="entry name" value="Rev_trsase/Diguanyl_cyclase"/>
</dbReference>
<dbReference type="PANTHER" id="PTHR45138">
    <property type="entry name" value="REGULATORY COMPONENTS OF SENSORY TRANSDUCTION SYSTEM"/>
    <property type="match status" value="1"/>
</dbReference>
<dbReference type="Pfam" id="PF00990">
    <property type="entry name" value="GGDEF"/>
    <property type="match status" value="1"/>
</dbReference>
<accession>A0A3A6TSE9</accession>
<dbReference type="CDD" id="cd01949">
    <property type="entry name" value="GGDEF"/>
    <property type="match status" value="1"/>
</dbReference>
<evidence type="ECO:0000313" key="4">
    <source>
        <dbReference type="EMBL" id="RJY19084.1"/>
    </source>
</evidence>
<dbReference type="Gene3D" id="3.30.70.270">
    <property type="match status" value="1"/>
</dbReference>
<dbReference type="EMBL" id="QYYH01000008">
    <property type="protein sequence ID" value="RJY19084.1"/>
    <property type="molecule type" value="Genomic_DNA"/>
</dbReference>
<dbReference type="NCBIfam" id="TIGR00254">
    <property type="entry name" value="GGDEF"/>
    <property type="match status" value="1"/>
</dbReference>
<dbReference type="FunFam" id="3.30.70.270:FF:000001">
    <property type="entry name" value="Diguanylate cyclase domain protein"/>
    <property type="match status" value="1"/>
</dbReference>
<dbReference type="GO" id="GO:0052621">
    <property type="term" value="F:diguanylate cyclase activity"/>
    <property type="evidence" value="ECO:0007669"/>
    <property type="project" value="UniProtKB-EC"/>
</dbReference>
<reference evidence="4 5" key="1">
    <citation type="submission" date="2018-09" db="EMBL/GenBank/DDBJ databases">
        <title>Phylogeny of the Shewanellaceae, and recommendation for two new genera, Pseudoshewanella and Parashewanella.</title>
        <authorList>
            <person name="Wang G."/>
        </authorList>
    </citation>
    <scope>NUCLEOTIDE SEQUENCE [LARGE SCALE GENOMIC DNA]</scope>
    <source>
        <strain evidence="4 5">KCTC 22492</strain>
    </source>
</reference>